<reference evidence="2" key="2">
    <citation type="submission" date="2023-06" db="EMBL/GenBank/DDBJ databases">
        <authorList>
            <consortium name="Lawrence Berkeley National Laboratory"/>
            <person name="Mondo S.J."/>
            <person name="Hensen N."/>
            <person name="Bonometti L."/>
            <person name="Westerberg I."/>
            <person name="Brannstrom I.O."/>
            <person name="Guillou S."/>
            <person name="Cros-Aarteil S."/>
            <person name="Calhoun S."/>
            <person name="Haridas S."/>
            <person name="Kuo A."/>
            <person name="Pangilinan J."/>
            <person name="Riley R."/>
            <person name="Labutti K."/>
            <person name="Andreopoulos B."/>
            <person name="Lipzen A."/>
            <person name="Chen C."/>
            <person name="Yanf M."/>
            <person name="Daum C."/>
            <person name="Ng V."/>
            <person name="Clum A."/>
            <person name="Steindorff A."/>
            <person name="Ohm R."/>
            <person name="Martin F."/>
            <person name="Silar P."/>
            <person name="Natvig D."/>
            <person name="Lalanne C."/>
            <person name="Gautier V."/>
            <person name="Ament-Velasquez S.L."/>
            <person name="Kruys A."/>
            <person name="Hutchinson M.I."/>
            <person name="Powell A.J."/>
            <person name="Barry K."/>
            <person name="Miller A.N."/>
            <person name="Grigoriev I.V."/>
            <person name="Debuchy R."/>
            <person name="Gladieux P."/>
            <person name="Thoren M.H."/>
            <person name="Johannesson H."/>
        </authorList>
    </citation>
    <scope>NUCLEOTIDE SEQUENCE</scope>
    <source>
        <strain evidence="2">CBS 333.67</strain>
    </source>
</reference>
<dbReference type="PANTHER" id="PTHR35870:SF6">
    <property type="entry name" value="MGS207 PROTEIN"/>
    <property type="match status" value="1"/>
</dbReference>
<dbReference type="Proteomes" id="UP001273166">
    <property type="component" value="Unassembled WGS sequence"/>
</dbReference>
<dbReference type="AlphaFoldDB" id="A0AAJ0M6X4"/>
<dbReference type="PANTHER" id="PTHR35870">
    <property type="entry name" value="PROTEIN, PUTATIVE (AFU_ORTHOLOGUE AFUA_5G03330)-RELATED"/>
    <property type="match status" value="1"/>
</dbReference>
<protein>
    <recommendedName>
        <fullName evidence="4">MGS207 protein</fullName>
    </recommendedName>
</protein>
<evidence type="ECO:0008006" key="4">
    <source>
        <dbReference type="Google" id="ProtNLM"/>
    </source>
</evidence>
<sequence length="453" mass="51874">MTVKRGQSYLGNHHVAVKGAPAVTLCRSLNVLPDLGDDRRPEGEVWDEVAVPGGGEEAVDEPKSIDLEPVEVHNVEANPDKRPRTLKHLLRANHVNHSIIYHNLQFDNHMPHILCSAYHLGAESHQLYHIYDEEAKELEPWKESPSEVAQDDWREFLGDKRYQRAYVDFFEDALAMKYAYNWKRVIEEYLLKGEEPLVNGLIGGLGHPLIHLGYAYEFDSREVAIEALALAATQYNFLHQYIDDPSYTRKPSFSSTSPLELINKLASDDRFDGLFKEPGFANIEPLFQKHESLILEYWNAWDLQSSDDPVRLFRESQEAAVALLVATVRPGTHAYNFFIVHVLTTSHAVRILLPLLPAKFHVSLVRQWWLLALAVYIAELRPKTDPDYVPADLKGKGWKHVEYQALNSEWATDAHYVKAIRAMKEAARTWGDVHDRYLAAAVRFVDDFEGWVF</sequence>
<evidence type="ECO:0000313" key="3">
    <source>
        <dbReference type="Proteomes" id="UP001273166"/>
    </source>
</evidence>
<dbReference type="GO" id="GO:0016491">
    <property type="term" value="F:oxidoreductase activity"/>
    <property type="evidence" value="ECO:0007669"/>
    <property type="project" value="UniProtKB-KW"/>
</dbReference>
<evidence type="ECO:0000313" key="2">
    <source>
        <dbReference type="EMBL" id="KAK3311164.1"/>
    </source>
</evidence>
<name>A0AAJ0M6X4_9PEZI</name>
<proteinExistence type="predicted"/>
<dbReference type="GeneID" id="87884917"/>
<keyword evidence="3" id="KW-1185">Reference proteome</keyword>
<dbReference type="Pfam" id="PF14027">
    <property type="entry name" value="Questin_oxidase"/>
    <property type="match status" value="1"/>
</dbReference>
<dbReference type="InterPro" id="IPR025337">
    <property type="entry name" value="Questin_oxidase-like"/>
</dbReference>
<gene>
    <name evidence="2" type="ORF">B0T15DRAFT_482266</name>
</gene>
<organism evidence="2 3">
    <name type="scientific">Chaetomium strumarium</name>
    <dbReference type="NCBI Taxonomy" id="1170767"/>
    <lineage>
        <taxon>Eukaryota</taxon>
        <taxon>Fungi</taxon>
        <taxon>Dikarya</taxon>
        <taxon>Ascomycota</taxon>
        <taxon>Pezizomycotina</taxon>
        <taxon>Sordariomycetes</taxon>
        <taxon>Sordariomycetidae</taxon>
        <taxon>Sordariales</taxon>
        <taxon>Chaetomiaceae</taxon>
        <taxon>Chaetomium</taxon>
    </lineage>
</organism>
<dbReference type="RefSeq" id="XP_062726944.1">
    <property type="nucleotide sequence ID" value="XM_062866088.1"/>
</dbReference>
<reference evidence="2" key="1">
    <citation type="journal article" date="2023" name="Mol. Phylogenet. Evol.">
        <title>Genome-scale phylogeny and comparative genomics of the fungal order Sordariales.</title>
        <authorList>
            <person name="Hensen N."/>
            <person name="Bonometti L."/>
            <person name="Westerberg I."/>
            <person name="Brannstrom I.O."/>
            <person name="Guillou S."/>
            <person name="Cros-Aarteil S."/>
            <person name="Calhoun S."/>
            <person name="Haridas S."/>
            <person name="Kuo A."/>
            <person name="Mondo S."/>
            <person name="Pangilinan J."/>
            <person name="Riley R."/>
            <person name="LaButti K."/>
            <person name="Andreopoulos B."/>
            <person name="Lipzen A."/>
            <person name="Chen C."/>
            <person name="Yan M."/>
            <person name="Daum C."/>
            <person name="Ng V."/>
            <person name="Clum A."/>
            <person name="Steindorff A."/>
            <person name="Ohm R.A."/>
            <person name="Martin F."/>
            <person name="Silar P."/>
            <person name="Natvig D.O."/>
            <person name="Lalanne C."/>
            <person name="Gautier V."/>
            <person name="Ament-Velasquez S.L."/>
            <person name="Kruys A."/>
            <person name="Hutchinson M.I."/>
            <person name="Powell A.J."/>
            <person name="Barry K."/>
            <person name="Miller A.N."/>
            <person name="Grigoriev I.V."/>
            <person name="Debuchy R."/>
            <person name="Gladieux P."/>
            <person name="Hiltunen Thoren M."/>
            <person name="Johannesson H."/>
        </authorList>
    </citation>
    <scope>NUCLEOTIDE SEQUENCE</scope>
    <source>
        <strain evidence="2">CBS 333.67</strain>
    </source>
</reference>
<keyword evidence="1" id="KW-0560">Oxidoreductase</keyword>
<accession>A0AAJ0M6X4</accession>
<evidence type="ECO:0000256" key="1">
    <source>
        <dbReference type="ARBA" id="ARBA00023002"/>
    </source>
</evidence>
<comment type="caution">
    <text evidence="2">The sequence shown here is derived from an EMBL/GenBank/DDBJ whole genome shotgun (WGS) entry which is preliminary data.</text>
</comment>
<dbReference type="EMBL" id="JAUDZG010000001">
    <property type="protein sequence ID" value="KAK3311164.1"/>
    <property type="molecule type" value="Genomic_DNA"/>
</dbReference>